<dbReference type="Proteomes" id="UP000278886">
    <property type="component" value="Chromosome"/>
</dbReference>
<evidence type="ECO:0008006" key="4">
    <source>
        <dbReference type="Google" id="ProtNLM"/>
    </source>
</evidence>
<sequence length="255" mass="25664">MAALSASLVAALAAVSLTACSSVGRDGIERYAEGLRAVDGVQGVEVAISTPLPALVHASVDVTFTPDDGVLAQLVETACGFPATPDVQLSLYAVSDTVRVAQLDIEGSCPDVAELAAIDVAARDIAGVAVGSVDATLHDDGRLRFDDTDAMDVLRALAVGATAFPGEFAVGGDDVTFASASGDEIAALATDLVALGEQYPLSGAAVSATEATLTVQGLGGEEVSEEVVTLLSERSSERWASLRLTVVGDGVVSGS</sequence>
<keyword evidence="3" id="KW-1185">Reference proteome</keyword>
<name>A0A387B6Y7_9MICO</name>
<reference evidence="3" key="1">
    <citation type="submission" date="2018-09" db="EMBL/GenBank/DDBJ databases">
        <title>Genome sequencing of strain 2DFWR-13.</title>
        <authorList>
            <person name="Heo J."/>
            <person name="Kim S.-J."/>
            <person name="Kwon S.-W."/>
        </authorList>
    </citation>
    <scope>NUCLEOTIDE SEQUENCE [LARGE SCALE GENOMIC DNA]</scope>
    <source>
        <strain evidence="3">2DFWR-13</strain>
    </source>
</reference>
<dbReference type="EMBL" id="CP032630">
    <property type="protein sequence ID" value="AYF98107.1"/>
    <property type="molecule type" value="Genomic_DNA"/>
</dbReference>
<evidence type="ECO:0000313" key="3">
    <source>
        <dbReference type="Proteomes" id="UP000278886"/>
    </source>
</evidence>
<dbReference type="KEGG" id="lyd:D7I47_07470"/>
<feature type="chain" id="PRO_5017296556" description="LppX_LprAFG lipoprotein" evidence="1">
    <location>
        <begin position="22"/>
        <end position="255"/>
    </location>
</feature>
<gene>
    <name evidence="2" type="ORF">D7I47_07470</name>
</gene>
<evidence type="ECO:0000256" key="1">
    <source>
        <dbReference type="SAM" id="SignalP"/>
    </source>
</evidence>
<feature type="signal peptide" evidence="1">
    <location>
        <begin position="1"/>
        <end position="21"/>
    </location>
</feature>
<keyword evidence="1" id="KW-0732">Signal</keyword>
<proteinExistence type="predicted"/>
<dbReference type="AlphaFoldDB" id="A0A387B6Y7"/>
<organism evidence="2 3">
    <name type="scientific">Protaetiibacter intestinalis</name>
    <dbReference type="NCBI Taxonomy" id="2419774"/>
    <lineage>
        <taxon>Bacteria</taxon>
        <taxon>Bacillati</taxon>
        <taxon>Actinomycetota</taxon>
        <taxon>Actinomycetes</taxon>
        <taxon>Micrococcales</taxon>
        <taxon>Microbacteriaceae</taxon>
        <taxon>Protaetiibacter</taxon>
    </lineage>
</organism>
<evidence type="ECO:0000313" key="2">
    <source>
        <dbReference type="EMBL" id="AYF98107.1"/>
    </source>
</evidence>
<accession>A0A387B6Y7</accession>
<protein>
    <recommendedName>
        <fullName evidence="4">LppX_LprAFG lipoprotein</fullName>
    </recommendedName>
</protein>